<dbReference type="AlphaFoldDB" id="A0A452YLF3"/>
<reference evidence="2" key="2">
    <citation type="journal article" date="2017" name="Nat. Plants">
        <title>The Aegilops tauschii genome reveals multiple impacts of transposons.</title>
        <authorList>
            <person name="Zhao G."/>
            <person name="Zou C."/>
            <person name="Li K."/>
            <person name="Wang K."/>
            <person name="Li T."/>
            <person name="Gao L."/>
            <person name="Zhang X."/>
            <person name="Wang H."/>
            <person name="Yang Z."/>
            <person name="Liu X."/>
            <person name="Jiang W."/>
            <person name="Mao L."/>
            <person name="Kong X."/>
            <person name="Jiao Y."/>
            <person name="Jia J."/>
        </authorList>
    </citation>
    <scope>NUCLEOTIDE SEQUENCE [LARGE SCALE GENOMIC DNA]</scope>
    <source>
        <strain evidence="2">cv. AL8/78</strain>
    </source>
</reference>
<evidence type="ECO:0000313" key="1">
    <source>
        <dbReference type="EnsemblPlants" id="AET1Gv20458200.7"/>
    </source>
</evidence>
<dbReference type="EnsemblPlants" id="AET1Gv20458200.7">
    <property type="protein sequence ID" value="AET1Gv20458200.7"/>
    <property type="gene ID" value="AET1Gv20458200"/>
</dbReference>
<dbReference type="Gramene" id="AET1Gv20458200.7">
    <property type="protein sequence ID" value="AET1Gv20458200.7"/>
    <property type="gene ID" value="AET1Gv20458200"/>
</dbReference>
<organism evidence="1 2">
    <name type="scientific">Aegilops tauschii subsp. strangulata</name>
    <name type="common">Goatgrass</name>
    <dbReference type="NCBI Taxonomy" id="200361"/>
    <lineage>
        <taxon>Eukaryota</taxon>
        <taxon>Viridiplantae</taxon>
        <taxon>Streptophyta</taxon>
        <taxon>Embryophyta</taxon>
        <taxon>Tracheophyta</taxon>
        <taxon>Spermatophyta</taxon>
        <taxon>Magnoliopsida</taxon>
        <taxon>Liliopsida</taxon>
        <taxon>Poales</taxon>
        <taxon>Poaceae</taxon>
        <taxon>BOP clade</taxon>
        <taxon>Pooideae</taxon>
        <taxon>Triticodae</taxon>
        <taxon>Triticeae</taxon>
        <taxon>Triticinae</taxon>
        <taxon>Aegilops</taxon>
    </lineage>
</organism>
<reference evidence="1" key="5">
    <citation type="journal article" date="2021" name="G3 (Bethesda)">
        <title>Aegilops tauschii genome assembly Aet v5.0 features greater sequence contiguity and improved annotation.</title>
        <authorList>
            <person name="Wang L."/>
            <person name="Zhu T."/>
            <person name="Rodriguez J.C."/>
            <person name="Deal K.R."/>
            <person name="Dubcovsky J."/>
            <person name="McGuire P.E."/>
            <person name="Lux T."/>
            <person name="Spannagl M."/>
            <person name="Mayer K.F.X."/>
            <person name="Baldrich P."/>
            <person name="Meyers B.C."/>
            <person name="Huo N."/>
            <person name="Gu Y.Q."/>
            <person name="Zhou H."/>
            <person name="Devos K.M."/>
            <person name="Bennetzen J.L."/>
            <person name="Unver T."/>
            <person name="Budak H."/>
            <person name="Gulick P.J."/>
            <person name="Galiba G."/>
            <person name="Kalapos B."/>
            <person name="Nelson D.R."/>
            <person name="Li P."/>
            <person name="You F.M."/>
            <person name="Luo M.C."/>
            <person name="Dvorak J."/>
        </authorList>
    </citation>
    <scope>NUCLEOTIDE SEQUENCE [LARGE SCALE GENOMIC DNA]</scope>
    <source>
        <strain evidence="1">cv. AL8/78</strain>
    </source>
</reference>
<dbReference type="Proteomes" id="UP000015105">
    <property type="component" value="Chromosome 1D"/>
</dbReference>
<protein>
    <submittedName>
        <fullName evidence="1">Uncharacterized protein</fullName>
    </submittedName>
</protein>
<name>A0A452YLF3_AEGTS</name>
<keyword evidence="2" id="KW-1185">Reference proteome</keyword>
<reference evidence="1" key="3">
    <citation type="journal article" date="2017" name="Nature">
        <title>Genome sequence of the progenitor of the wheat D genome Aegilops tauschii.</title>
        <authorList>
            <person name="Luo M.C."/>
            <person name="Gu Y.Q."/>
            <person name="Puiu D."/>
            <person name="Wang H."/>
            <person name="Twardziok S.O."/>
            <person name="Deal K.R."/>
            <person name="Huo N."/>
            <person name="Zhu T."/>
            <person name="Wang L."/>
            <person name="Wang Y."/>
            <person name="McGuire P.E."/>
            <person name="Liu S."/>
            <person name="Long H."/>
            <person name="Ramasamy R.K."/>
            <person name="Rodriguez J.C."/>
            <person name="Van S.L."/>
            <person name="Yuan L."/>
            <person name="Wang Z."/>
            <person name="Xia Z."/>
            <person name="Xiao L."/>
            <person name="Anderson O.D."/>
            <person name="Ouyang S."/>
            <person name="Liang Y."/>
            <person name="Zimin A.V."/>
            <person name="Pertea G."/>
            <person name="Qi P."/>
            <person name="Bennetzen J.L."/>
            <person name="Dai X."/>
            <person name="Dawson M.W."/>
            <person name="Muller H.G."/>
            <person name="Kugler K."/>
            <person name="Rivarola-Duarte L."/>
            <person name="Spannagl M."/>
            <person name="Mayer K.F.X."/>
            <person name="Lu F.H."/>
            <person name="Bevan M.W."/>
            <person name="Leroy P."/>
            <person name="Li P."/>
            <person name="You F.M."/>
            <person name="Sun Q."/>
            <person name="Liu Z."/>
            <person name="Lyons E."/>
            <person name="Wicker T."/>
            <person name="Salzberg S.L."/>
            <person name="Devos K.M."/>
            <person name="Dvorak J."/>
        </authorList>
    </citation>
    <scope>NUCLEOTIDE SEQUENCE [LARGE SCALE GENOMIC DNA]</scope>
    <source>
        <strain evidence="1">cv. AL8/78</strain>
    </source>
</reference>
<evidence type="ECO:0000313" key="2">
    <source>
        <dbReference type="Proteomes" id="UP000015105"/>
    </source>
</evidence>
<accession>A0A452YLF3</accession>
<proteinExistence type="predicted"/>
<reference evidence="2" key="1">
    <citation type="journal article" date="2014" name="Science">
        <title>Ancient hybridizations among the ancestral genomes of bread wheat.</title>
        <authorList>
            <consortium name="International Wheat Genome Sequencing Consortium,"/>
            <person name="Marcussen T."/>
            <person name="Sandve S.R."/>
            <person name="Heier L."/>
            <person name="Spannagl M."/>
            <person name="Pfeifer M."/>
            <person name="Jakobsen K.S."/>
            <person name="Wulff B.B."/>
            <person name="Steuernagel B."/>
            <person name="Mayer K.F."/>
            <person name="Olsen O.A."/>
        </authorList>
    </citation>
    <scope>NUCLEOTIDE SEQUENCE [LARGE SCALE GENOMIC DNA]</scope>
    <source>
        <strain evidence="2">cv. AL8/78</strain>
    </source>
</reference>
<reference evidence="1" key="4">
    <citation type="submission" date="2019-03" db="UniProtKB">
        <authorList>
            <consortium name="EnsemblPlants"/>
        </authorList>
    </citation>
    <scope>IDENTIFICATION</scope>
</reference>
<sequence>KGNCSPGVTHSQHHSLDLVCSHSYRTLLPPVARSRRLQPSAPMVAKVGVCLLLSPPLTLGEKKVKATHEIEVTYHVSCLISFKSRSNAYFVLKLLVITGYGESDLCLPEELF</sequence>